<reference evidence="2" key="1">
    <citation type="submission" date="2012-12" db="EMBL/GenBank/DDBJ databases">
        <title>Identification and characterization of a phenylalanine ammonia-lyase gene family in Isatis indigotica Fort.</title>
        <authorList>
            <person name="Liu Q."/>
            <person name="Chen J."/>
            <person name="Zhou X."/>
            <person name="Di P."/>
            <person name="Xiao Y."/>
            <person name="Xuan H."/>
            <person name="Zhang L."/>
            <person name="Chen W."/>
        </authorList>
    </citation>
    <scope>NUCLEOTIDE SEQUENCE</scope>
    <source>
        <tissue evidence="2">Salivary gland</tissue>
    </source>
</reference>
<sequence>MVRMMILPLSVVLLATSGYLHAQSVQLTQDPNKCSVGLRNHIDSRCASSNAKFLSFSGCSFTCKGYNSQNLLTYITLNMMDGLSLWTMHGIAAVGNDKACHIRFDELLISEVMR</sequence>
<proteinExistence type="evidence at transcript level"/>
<accession>A0A0K8RC89</accession>
<evidence type="ECO:0000313" key="2">
    <source>
        <dbReference type="EMBL" id="JAA68681.1"/>
    </source>
</evidence>
<organism evidence="2">
    <name type="scientific">Ixodes ricinus</name>
    <name type="common">Common tick</name>
    <name type="synonym">Acarus ricinus</name>
    <dbReference type="NCBI Taxonomy" id="34613"/>
    <lineage>
        <taxon>Eukaryota</taxon>
        <taxon>Metazoa</taxon>
        <taxon>Ecdysozoa</taxon>
        <taxon>Arthropoda</taxon>
        <taxon>Chelicerata</taxon>
        <taxon>Arachnida</taxon>
        <taxon>Acari</taxon>
        <taxon>Parasitiformes</taxon>
        <taxon>Ixodida</taxon>
        <taxon>Ixodoidea</taxon>
        <taxon>Ixodidae</taxon>
        <taxon>Ixodinae</taxon>
        <taxon>Ixodes</taxon>
    </lineage>
</organism>
<feature type="chain" id="PRO_5005517119" evidence="1">
    <location>
        <begin position="23"/>
        <end position="114"/>
    </location>
</feature>
<dbReference type="AlphaFoldDB" id="A0A0K8RC89"/>
<keyword evidence="1" id="KW-0732">Signal</keyword>
<evidence type="ECO:0000256" key="1">
    <source>
        <dbReference type="SAM" id="SignalP"/>
    </source>
</evidence>
<feature type="signal peptide" evidence="1">
    <location>
        <begin position="1"/>
        <end position="22"/>
    </location>
</feature>
<name>A0A0K8RC89_IXORI</name>
<protein>
    <submittedName>
        <fullName evidence="2">Putative ixostatin</fullName>
    </submittedName>
</protein>
<dbReference type="EMBL" id="GADI01005127">
    <property type="protein sequence ID" value="JAA68681.1"/>
    <property type="molecule type" value="mRNA"/>
</dbReference>